<evidence type="ECO:0000256" key="10">
    <source>
        <dbReference type="SAM" id="MobiDB-lite"/>
    </source>
</evidence>
<dbReference type="InterPro" id="IPR001876">
    <property type="entry name" value="Znf_RanBP2"/>
</dbReference>
<dbReference type="InterPro" id="IPR012677">
    <property type="entry name" value="Nucleotide-bd_a/b_plait_sf"/>
</dbReference>
<dbReference type="EMBL" id="JAPQKI010000002">
    <property type="protein sequence ID" value="KAJ5111032.1"/>
    <property type="molecule type" value="Genomic_DNA"/>
</dbReference>
<feature type="region of interest" description="Disordered" evidence="10">
    <location>
        <begin position="62"/>
        <end position="182"/>
    </location>
</feature>
<feature type="domain" description="RanBP2-type" evidence="13">
    <location>
        <begin position="290"/>
        <end position="319"/>
    </location>
</feature>
<feature type="compositionally biased region" description="Basic and acidic residues" evidence="10">
    <location>
        <begin position="156"/>
        <end position="165"/>
    </location>
</feature>
<evidence type="ECO:0000256" key="4">
    <source>
        <dbReference type="ARBA" id="ARBA00022771"/>
    </source>
</evidence>
<evidence type="ECO:0000256" key="5">
    <source>
        <dbReference type="ARBA" id="ARBA00022833"/>
    </source>
</evidence>
<feature type="domain" description="G-patch" evidence="12">
    <location>
        <begin position="779"/>
        <end position="825"/>
    </location>
</feature>
<evidence type="ECO:0000256" key="9">
    <source>
        <dbReference type="PROSITE-ProRule" id="PRU00322"/>
    </source>
</evidence>
<evidence type="ECO:0008006" key="16">
    <source>
        <dbReference type="Google" id="ProtNLM"/>
    </source>
</evidence>
<feature type="region of interest" description="Disordered" evidence="10">
    <location>
        <begin position="822"/>
        <end position="862"/>
    </location>
</feature>
<dbReference type="InterPro" id="IPR036443">
    <property type="entry name" value="Znf_RanBP2_sf"/>
</dbReference>
<dbReference type="Proteomes" id="UP001149074">
    <property type="component" value="Unassembled WGS sequence"/>
</dbReference>
<keyword evidence="3" id="KW-0677">Repeat</keyword>
<reference evidence="14" key="1">
    <citation type="submission" date="2022-11" db="EMBL/GenBank/DDBJ databases">
        <authorList>
            <person name="Petersen C."/>
        </authorList>
    </citation>
    <scope>NUCLEOTIDE SEQUENCE</scope>
    <source>
        <strain evidence="14">IBT 30761</strain>
    </source>
</reference>
<dbReference type="Gene3D" id="4.10.1060.10">
    <property type="entry name" value="Zinc finger, RanBP2-type"/>
    <property type="match status" value="1"/>
</dbReference>
<dbReference type="SMART" id="SM00443">
    <property type="entry name" value="G_patch"/>
    <property type="match status" value="1"/>
</dbReference>
<evidence type="ECO:0000313" key="14">
    <source>
        <dbReference type="EMBL" id="KAJ5111032.1"/>
    </source>
</evidence>
<feature type="compositionally biased region" description="Basic and acidic residues" evidence="10">
    <location>
        <begin position="833"/>
        <end position="862"/>
    </location>
</feature>
<dbReference type="GO" id="GO:0005634">
    <property type="term" value="C:nucleus"/>
    <property type="evidence" value="ECO:0007669"/>
    <property type="project" value="UniProtKB-SubCell"/>
</dbReference>
<dbReference type="PROSITE" id="PS50199">
    <property type="entry name" value="ZF_RANBP2_2"/>
    <property type="match status" value="1"/>
</dbReference>
<feature type="compositionally biased region" description="Basic and acidic residues" evidence="10">
    <location>
        <begin position="737"/>
        <end position="750"/>
    </location>
</feature>
<proteinExistence type="predicted"/>
<feature type="region of interest" description="Disordered" evidence="10">
    <location>
        <begin position="315"/>
        <end position="339"/>
    </location>
</feature>
<feature type="region of interest" description="Disordered" evidence="10">
    <location>
        <begin position="733"/>
        <end position="790"/>
    </location>
</feature>
<feature type="domain" description="RRM" evidence="11">
    <location>
        <begin position="184"/>
        <end position="282"/>
    </location>
</feature>
<evidence type="ECO:0000256" key="3">
    <source>
        <dbReference type="ARBA" id="ARBA00022737"/>
    </source>
</evidence>
<dbReference type="Gene3D" id="3.30.70.330">
    <property type="match status" value="2"/>
</dbReference>
<dbReference type="SUPFAM" id="SSF54928">
    <property type="entry name" value="RNA-binding domain, RBD"/>
    <property type="match status" value="2"/>
</dbReference>
<dbReference type="PANTHER" id="PTHR13948">
    <property type="entry name" value="RNA-BINDING PROTEIN"/>
    <property type="match status" value="1"/>
</dbReference>
<feature type="region of interest" description="Disordered" evidence="10">
    <location>
        <begin position="350"/>
        <end position="369"/>
    </location>
</feature>
<feature type="compositionally biased region" description="Basic and acidic residues" evidence="10">
    <location>
        <begin position="356"/>
        <end position="366"/>
    </location>
</feature>
<evidence type="ECO:0000256" key="6">
    <source>
        <dbReference type="ARBA" id="ARBA00022884"/>
    </source>
</evidence>
<keyword evidence="15" id="KW-1185">Reference proteome</keyword>
<reference evidence="14" key="2">
    <citation type="journal article" date="2023" name="IMA Fungus">
        <title>Comparative genomic study of the Penicillium genus elucidates a diverse pangenome and 15 lateral gene transfer events.</title>
        <authorList>
            <person name="Petersen C."/>
            <person name="Sorensen T."/>
            <person name="Nielsen M.R."/>
            <person name="Sondergaard T.E."/>
            <person name="Sorensen J.L."/>
            <person name="Fitzpatrick D.A."/>
            <person name="Frisvad J.C."/>
            <person name="Nielsen K.L."/>
        </authorList>
    </citation>
    <scope>NUCLEOTIDE SEQUENCE</scope>
    <source>
        <strain evidence="14">IBT 30761</strain>
    </source>
</reference>
<comment type="caution">
    <text evidence="14">The sequence shown here is derived from an EMBL/GenBank/DDBJ whole genome shotgun (WGS) entry which is preliminary data.</text>
</comment>
<dbReference type="PROSITE" id="PS50102">
    <property type="entry name" value="RRM"/>
    <property type="match status" value="2"/>
</dbReference>
<dbReference type="InterPro" id="IPR035979">
    <property type="entry name" value="RBD_domain_sf"/>
</dbReference>
<feature type="region of interest" description="Disordered" evidence="10">
    <location>
        <begin position="529"/>
        <end position="579"/>
    </location>
</feature>
<dbReference type="InterPro" id="IPR000467">
    <property type="entry name" value="G_patch_dom"/>
</dbReference>
<dbReference type="SUPFAM" id="SSF90209">
    <property type="entry name" value="Ran binding protein zinc finger-like"/>
    <property type="match status" value="1"/>
</dbReference>
<dbReference type="GO" id="GO:0000398">
    <property type="term" value="P:mRNA splicing, via spliceosome"/>
    <property type="evidence" value="ECO:0007669"/>
    <property type="project" value="TreeGrafter"/>
</dbReference>
<evidence type="ECO:0000256" key="1">
    <source>
        <dbReference type="ARBA" id="ARBA00004123"/>
    </source>
</evidence>
<dbReference type="Pfam" id="PF00076">
    <property type="entry name" value="RRM_1"/>
    <property type="match status" value="1"/>
</dbReference>
<evidence type="ECO:0000256" key="2">
    <source>
        <dbReference type="ARBA" id="ARBA00022723"/>
    </source>
</evidence>
<dbReference type="Pfam" id="PF01585">
    <property type="entry name" value="G-patch"/>
    <property type="match status" value="1"/>
</dbReference>
<gene>
    <name evidence="14" type="ORF">N7532_001567</name>
</gene>
<feature type="non-terminal residue" evidence="14">
    <location>
        <position position="1"/>
    </location>
</feature>
<dbReference type="PANTHER" id="PTHR13948:SF3">
    <property type="entry name" value="FI21118P1"/>
    <property type="match status" value="1"/>
</dbReference>
<dbReference type="GO" id="GO:0003723">
    <property type="term" value="F:RNA binding"/>
    <property type="evidence" value="ECO:0007669"/>
    <property type="project" value="UniProtKB-UniRule"/>
</dbReference>
<dbReference type="SMART" id="SM00360">
    <property type="entry name" value="RRM"/>
    <property type="match status" value="2"/>
</dbReference>
<feature type="compositionally biased region" description="Basic and acidic residues" evidence="10">
    <location>
        <begin position="114"/>
        <end position="142"/>
    </location>
</feature>
<evidence type="ECO:0000256" key="7">
    <source>
        <dbReference type="ARBA" id="ARBA00023242"/>
    </source>
</evidence>
<keyword evidence="7" id="KW-0539">Nucleus</keyword>
<evidence type="ECO:0000259" key="11">
    <source>
        <dbReference type="PROSITE" id="PS50102"/>
    </source>
</evidence>
<keyword evidence="2" id="KW-0479">Metal-binding</keyword>
<feature type="compositionally biased region" description="Basic and acidic residues" evidence="10">
    <location>
        <begin position="321"/>
        <end position="339"/>
    </location>
</feature>
<evidence type="ECO:0000259" key="13">
    <source>
        <dbReference type="PROSITE" id="PS50199"/>
    </source>
</evidence>
<feature type="domain" description="RRM" evidence="11">
    <location>
        <begin position="372"/>
        <end position="484"/>
    </location>
</feature>
<keyword evidence="4 9" id="KW-0863">Zinc-finger</keyword>
<dbReference type="AlphaFoldDB" id="A0A9W9KMM1"/>
<dbReference type="InterPro" id="IPR000504">
    <property type="entry name" value="RRM_dom"/>
</dbReference>
<accession>A0A9W9KMM1</accession>
<dbReference type="PROSITE" id="PS50174">
    <property type="entry name" value="G_PATCH"/>
    <property type="match status" value="1"/>
</dbReference>
<keyword evidence="5" id="KW-0862">Zinc</keyword>
<evidence type="ECO:0000259" key="12">
    <source>
        <dbReference type="PROSITE" id="PS50174"/>
    </source>
</evidence>
<dbReference type="GeneID" id="81353040"/>
<evidence type="ECO:0000256" key="8">
    <source>
        <dbReference type="PROSITE-ProRule" id="PRU00176"/>
    </source>
</evidence>
<dbReference type="Pfam" id="PF23217">
    <property type="entry name" value="DUF7066"/>
    <property type="match status" value="1"/>
</dbReference>
<keyword evidence="6 8" id="KW-0694">RNA-binding</keyword>
<sequence length="862" mass="97088">ASRGEMGINGLLQYYAAERNQSNALSCIASSPANLPSLEALELLVLGLSFANVSCTMERFDQYESRRPPGPPWRAQYLPDVGSEDRDGRMYEDRSRSRSPEGSSNPRAPHASSRYHDRPREYSRGREPRSDYRDRDQGYDRHWRSRSPYQRGRQPYSDRDHDQYRAPRRHSRPRGELHPGAENTVIMMEGVPRDMTQDDVFEELKAAYAPDIAELEDVRVIRDRQTVVVFTGTSRGIGFLEFRAIEEAKKFMQRHHPYIYLYGPTAGQNDRASRVRIMYSRDRGHPHAKGSGDWTCRMDGAVNRAFRMTCSQCNAPRPGKSSHEARHDHDRLDSKWHPRADMFPASQPWVFPNLHETNRGSNDTDPRNQPSQYIIIRELQPNVDEKLLAKGVAKLCRPASGDSASARETTEGVASTTRDTNLGARQGSLRRVLLVRDRATDESWRYGFAEFASATDAQDAMNRLPSFETFTISSHKVQVNFPHSGVFVPVLVPDRRTEQFTFNPLADKSKHLMYYDDRAYLKEMVVTRPEDDPATEQAKNDNAAGVAQDGQSKKSIDKPKKKKGDATTGASTKKPAGPRLMQFWNSRHAELHGLAQDNENEPEGKPEDLPTQSFADSKRMCCWLCKVGGFSNQRQLTRHEESQVHLEKLKNKDAVAEGTRRLVSLRVIPPARDFPHQSFADPEHYICLLCTRQFQSIEEVTIHEQSSELHVSNLKDEALVAKAMESLKSFGLLKPAPDSEYRDRARERRQAYGTDQGKSNAAQRKPVAPTSEDEAPVQTTSKGASMLSKMGWSEGSGLGAHGTGATAPIATELYAQGVGLGARGSKIGDASEEAARNTRGRPDEFLAKTKENARQRFDEMNR</sequence>
<evidence type="ECO:0000313" key="15">
    <source>
        <dbReference type="Proteomes" id="UP001149074"/>
    </source>
</evidence>
<name>A0A9W9KMM1_9EURO</name>
<dbReference type="RefSeq" id="XP_056479102.1">
    <property type="nucleotide sequence ID" value="XM_056614061.1"/>
</dbReference>
<dbReference type="OrthoDB" id="29221at2759"/>
<dbReference type="GO" id="GO:0008270">
    <property type="term" value="F:zinc ion binding"/>
    <property type="evidence" value="ECO:0007669"/>
    <property type="project" value="UniProtKB-KW"/>
</dbReference>
<dbReference type="InterPro" id="IPR055494">
    <property type="entry name" value="DUF7066"/>
</dbReference>
<feature type="compositionally biased region" description="Basic and acidic residues" evidence="10">
    <location>
        <begin position="83"/>
        <end position="99"/>
    </location>
</feature>
<organism evidence="14 15">
    <name type="scientific">Penicillium argentinense</name>
    <dbReference type="NCBI Taxonomy" id="1131581"/>
    <lineage>
        <taxon>Eukaryota</taxon>
        <taxon>Fungi</taxon>
        <taxon>Dikarya</taxon>
        <taxon>Ascomycota</taxon>
        <taxon>Pezizomycotina</taxon>
        <taxon>Eurotiomycetes</taxon>
        <taxon>Eurotiomycetidae</taxon>
        <taxon>Eurotiales</taxon>
        <taxon>Aspergillaceae</taxon>
        <taxon>Penicillium</taxon>
    </lineage>
</organism>
<comment type="subcellular location">
    <subcellularLocation>
        <location evidence="1">Nucleus</location>
    </subcellularLocation>
</comment>
<protein>
    <recommendedName>
        <fullName evidence="16">RNA-binding protein</fullName>
    </recommendedName>
</protein>